<accession>A0A9D9HNY8</accession>
<sequence length="275" mass="30332">MKSPKETTLEEKILHSLRPELFGGEPLPYKIAEKLFSDPEVAAIQNHANTVSILRLGFNDHGPVHMRTVAKNAIKMLKLLNSKNIRTSLESEGVGTFTDSLCSVIFASMLHDLGMTIGRQDHEIYSIHLALPVIDRILAELLPKDLEKRVIIKSTAMEGIAGHMGTHKIHSIEAGIILIADGCDMTKGRARIPMAISTEAKQGDIHKYSANSIESVKITQGAEDHKPIRIEIVMSSDVGYFQIEEVLLPKINSSPAKPFIELLAGIEGKELKQYL</sequence>
<proteinExistence type="predicted"/>
<evidence type="ECO:0000259" key="1">
    <source>
        <dbReference type="SMART" id="SM00471"/>
    </source>
</evidence>
<dbReference type="InterPro" id="IPR003607">
    <property type="entry name" value="HD/PDEase_dom"/>
</dbReference>
<evidence type="ECO:0000313" key="2">
    <source>
        <dbReference type="EMBL" id="MBO8457422.1"/>
    </source>
</evidence>
<gene>
    <name evidence="2" type="ORF">IAA81_04240</name>
</gene>
<dbReference type="EMBL" id="JADIMM010000060">
    <property type="protein sequence ID" value="MBO8457422.1"/>
    <property type="molecule type" value="Genomic_DNA"/>
</dbReference>
<dbReference type="Gene3D" id="1.10.3210.10">
    <property type="entry name" value="Hypothetical protein af1432"/>
    <property type="match status" value="1"/>
</dbReference>
<feature type="domain" description="HD/PDEase" evidence="1">
    <location>
        <begin position="58"/>
        <end position="195"/>
    </location>
</feature>
<name>A0A9D9HNY8_9SPIR</name>
<dbReference type="AlphaFoldDB" id="A0A9D9HNY8"/>
<protein>
    <submittedName>
        <fullName evidence="2">Phosphohydrolase</fullName>
    </submittedName>
</protein>
<dbReference type="SUPFAM" id="SSF109604">
    <property type="entry name" value="HD-domain/PDEase-like"/>
    <property type="match status" value="1"/>
</dbReference>
<dbReference type="PANTHER" id="PTHR40517:SF1">
    <property type="entry name" value="METAL-DEPENDENT PHOSPHOHYDROLASE, HD SUPERFAMILY-RELATED"/>
    <property type="match status" value="1"/>
</dbReference>
<organism evidence="2 3">
    <name type="scientific">Candidatus Gallitreponema excrementavium</name>
    <dbReference type="NCBI Taxonomy" id="2840840"/>
    <lineage>
        <taxon>Bacteria</taxon>
        <taxon>Pseudomonadati</taxon>
        <taxon>Spirochaetota</taxon>
        <taxon>Spirochaetia</taxon>
        <taxon>Spirochaetales</taxon>
        <taxon>Candidatus Gallitreponema</taxon>
    </lineage>
</organism>
<dbReference type="SMART" id="SM00471">
    <property type="entry name" value="HDc"/>
    <property type="match status" value="1"/>
</dbReference>
<reference evidence="2" key="2">
    <citation type="journal article" date="2021" name="PeerJ">
        <title>Extensive microbial diversity within the chicken gut microbiome revealed by metagenomics and culture.</title>
        <authorList>
            <person name="Gilroy R."/>
            <person name="Ravi A."/>
            <person name="Getino M."/>
            <person name="Pursley I."/>
            <person name="Horton D.L."/>
            <person name="Alikhan N.F."/>
            <person name="Baker D."/>
            <person name="Gharbi K."/>
            <person name="Hall N."/>
            <person name="Watson M."/>
            <person name="Adriaenssens E.M."/>
            <person name="Foster-Nyarko E."/>
            <person name="Jarju S."/>
            <person name="Secka A."/>
            <person name="Antonio M."/>
            <person name="Oren A."/>
            <person name="Chaudhuri R.R."/>
            <person name="La Ragione R."/>
            <person name="Hildebrand F."/>
            <person name="Pallen M.J."/>
        </authorList>
    </citation>
    <scope>NUCLEOTIDE SEQUENCE</scope>
    <source>
        <strain evidence="2">10532</strain>
    </source>
</reference>
<dbReference type="InterPro" id="IPR039967">
    <property type="entry name" value="MJ1020-like"/>
</dbReference>
<dbReference type="PANTHER" id="PTHR40517">
    <property type="entry name" value="METAL-DEPENDENT PHOSPHOHYDROLASE, HD SUPERFAMILY-RELATED"/>
    <property type="match status" value="1"/>
</dbReference>
<comment type="caution">
    <text evidence="2">The sequence shown here is derived from an EMBL/GenBank/DDBJ whole genome shotgun (WGS) entry which is preliminary data.</text>
</comment>
<reference evidence="2" key="1">
    <citation type="submission" date="2020-10" db="EMBL/GenBank/DDBJ databases">
        <authorList>
            <person name="Gilroy R."/>
        </authorList>
    </citation>
    <scope>NUCLEOTIDE SEQUENCE</scope>
    <source>
        <strain evidence="2">10532</strain>
    </source>
</reference>
<evidence type="ECO:0000313" key="3">
    <source>
        <dbReference type="Proteomes" id="UP000823638"/>
    </source>
</evidence>
<dbReference type="Proteomes" id="UP000823638">
    <property type="component" value="Unassembled WGS sequence"/>
</dbReference>